<dbReference type="GO" id="GO:0016020">
    <property type="term" value="C:membrane"/>
    <property type="evidence" value="ECO:0007669"/>
    <property type="project" value="UniProtKB-SubCell"/>
</dbReference>
<name>A0AA36G6K3_9BILA</name>
<sequence length="177" mass="20458">MVLTRVTFFASRRPLIFQSIVSGCIAASGDAMSQLVIEGTTLDRYDVVRTSRFAFLGTFLVAPVLFHWFRTLDRLRFGPPVLHPVQRVLVDQLLFGPVFSTCWLTSLRILEGRSWEDNFKLLQRDWWPLWKTGLCFWPIVQLLNFTFVPLNNRVITTNAAGLIWNCYISFKTQKAVI</sequence>
<evidence type="ECO:0000256" key="6">
    <source>
        <dbReference type="ARBA" id="ARBA00049743"/>
    </source>
</evidence>
<keyword evidence="9" id="KW-1185">Reference proteome</keyword>
<comment type="similarity">
    <text evidence="2 7">Belongs to the peroxisomal membrane protein PXMP2/4 family.</text>
</comment>
<evidence type="ECO:0000256" key="4">
    <source>
        <dbReference type="ARBA" id="ARBA00022989"/>
    </source>
</evidence>
<dbReference type="GO" id="GO:1901858">
    <property type="term" value="P:regulation of mitochondrial DNA metabolic process"/>
    <property type="evidence" value="ECO:0007669"/>
    <property type="project" value="TreeGrafter"/>
</dbReference>
<evidence type="ECO:0000256" key="1">
    <source>
        <dbReference type="ARBA" id="ARBA00004141"/>
    </source>
</evidence>
<dbReference type="PANTHER" id="PTHR11266:SF17">
    <property type="entry name" value="PROTEIN MPV17"/>
    <property type="match status" value="1"/>
</dbReference>
<dbReference type="InterPro" id="IPR007248">
    <property type="entry name" value="Mpv17_PMP22"/>
</dbReference>
<evidence type="ECO:0000256" key="7">
    <source>
        <dbReference type="RuleBase" id="RU363053"/>
    </source>
</evidence>
<evidence type="ECO:0000256" key="2">
    <source>
        <dbReference type="ARBA" id="ARBA00006824"/>
    </source>
</evidence>
<dbReference type="Pfam" id="PF04117">
    <property type="entry name" value="Mpv17_PMP22"/>
    <property type="match status" value="1"/>
</dbReference>
<dbReference type="PANTHER" id="PTHR11266">
    <property type="entry name" value="PEROXISOMAL MEMBRANE PROTEIN 2, PXMP2 MPV17"/>
    <property type="match status" value="1"/>
</dbReference>
<evidence type="ECO:0000256" key="3">
    <source>
        <dbReference type="ARBA" id="ARBA00022692"/>
    </source>
</evidence>
<organism evidence="8 9">
    <name type="scientific">Mesorhabditis spiculigera</name>
    <dbReference type="NCBI Taxonomy" id="96644"/>
    <lineage>
        <taxon>Eukaryota</taxon>
        <taxon>Metazoa</taxon>
        <taxon>Ecdysozoa</taxon>
        <taxon>Nematoda</taxon>
        <taxon>Chromadorea</taxon>
        <taxon>Rhabditida</taxon>
        <taxon>Rhabditina</taxon>
        <taxon>Rhabditomorpha</taxon>
        <taxon>Rhabditoidea</taxon>
        <taxon>Rhabditidae</taxon>
        <taxon>Mesorhabditinae</taxon>
        <taxon>Mesorhabditis</taxon>
    </lineage>
</organism>
<dbReference type="GO" id="GO:0015267">
    <property type="term" value="F:channel activity"/>
    <property type="evidence" value="ECO:0007669"/>
    <property type="project" value="TreeGrafter"/>
</dbReference>
<keyword evidence="3 7" id="KW-0812">Transmembrane</keyword>
<dbReference type="EMBL" id="CATQJA010002651">
    <property type="protein sequence ID" value="CAJ0577635.1"/>
    <property type="molecule type" value="Genomic_DNA"/>
</dbReference>
<dbReference type="AlphaFoldDB" id="A0AA36G6K3"/>
<comment type="subcellular location">
    <subcellularLocation>
        <location evidence="1">Membrane</location>
        <topology evidence="1">Multi-pass membrane protein</topology>
    </subcellularLocation>
</comment>
<accession>A0AA36G6K3</accession>
<proteinExistence type="inferred from homology"/>
<gene>
    <name evidence="8" type="ORF">MSPICULIGERA_LOCUS15905</name>
</gene>
<dbReference type="Proteomes" id="UP001177023">
    <property type="component" value="Unassembled WGS sequence"/>
</dbReference>
<keyword evidence="4 7" id="KW-1133">Transmembrane helix</keyword>
<evidence type="ECO:0000313" key="9">
    <source>
        <dbReference type="Proteomes" id="UP001177023"/>
    </source>
</evidence>
<dbReference type="GO" id="GO:0005739">
    <property type="term" value="C:mitochondrion"/>
    <property type="evidence" value="ECO:0007669"/>
    <property type="project" value="TreeGrafter"/>
</dbReference>
<comment type="caution">
    <text evidence="8">The sequence shown here is derived from an EMBL/GenBank/DDBJ whole genome shotgun (WGS) entry which is preliminary data.</text>
</comment>
<reference evidence="8" key="1">
    <citation type="submission" date="2023-06" db="EMBL/GenBank/DDBJ databases">
        <authorList>
            <person name="Delattre M."/>
        </authorList>
    </citation>
    <scope>NUCLEOTIDE SEQUENCE</scope>
    <source>
        <strain evidence="8">AF72</strain>
    </source>
</reference>
<comment type="caution">
    <text evidence="7">Lacks conserved residue(s) required for the propagation of feature annotation.</text>
</comment>
<dbReference type="PROSITE" id="PS51257">
    <property type="entry name" value="PROKAR_LIPOPROTEIN"/>
    <property type="match status" value="1"/>
</dbReference>
<evidence type="ECO:0000256" key="5">
    <source>
        <dbReference type="ARBA" id="ARBA00023136"/>
    </source>
</evidence>
<keyword evidence="5 7" id="KW-0472">Membrane</keyword>
<feature type="non-terminal residue" evidence="8">
    <location>
        <position position="1"/>
    </location>
</feature>
<evidence type="ECO:0000313" key="8">
    <source>
        <dbReference type="EMBL" id="CAJ0577635.1"/>
    </source>
</evidence>
<feature type="transmembrane region" description="Helical" evidence="7">
    <location>
        <begin position="53"/>
        <end position="69"/>
    </location>
</feature>
<protein>
    <recommendedName>
        <fullName evidence="6">Mitochondrial inner membrane protein Mpv17</fullName>
    </recommendedName>
</protein>